<protein>
    <recommendedName>
        <fullName evidence="7">Ribosomal protein L19</fullName>
    </recommendedName>
</protein>
<dbReference type="GO" id="GO:0003735">
    <property type="term" value="F:structural constituent of ribosome"/>
    <property type="evidence" value="ECO:0007669"/>
    <property type="project" value="InterPro"/>
</dbReference>
<dbReference type="PANTHER" id="PTHR15680:SF9">
    <property type="entry name" value="LARGE RIBOSOMAL SUBUNIT PROTEIN BL19M"/>
    <property type="match status" value="1"/>
</dbReference>
<dbReference type="GO" id="GO:0006412">
    <property type="term" value="P:translation"/>
    <property type="evidence" value="ECO:0007669"/>
    <property type="project" value="InterPro"/>
</dbReference>
<evidence type="ECO:0000313" key="6">
    <source>
        <dbReference type="Proteomes" id="UP000007148"/>
    </source>
</evidence>
<reference evidence="5 6" key="1">
    <citation type="journal article" date="2011" name="PLoS Pathog.">
        <title>Endophytic Life Strategies Decoded by Genome and Transcriptome Analyses of the Mutualistic Root Symbiont Piriformospora indica.</title>
        <authorList>
            <person name="Zuccaro A."/>
            <person name="Lahrmann U."/>
            <person name="Guldener U."/>
            <person name="Langen G."/>
            <person name="Pfiffi S."/>
            <person name="Biedenkopf D."/>
            <person name="Wong P."/>
            <person name="Samans B."/>
            <person name="Grimm C."/>
            <person name="Basiewicz M."/>
            <person name="Murat C."/>
            <person name="Martin F."/>
            <person name="Kogel K.H."/>
        </authorList>
    </citation>
    <scope>NUCLEOTIDE SEQUENCE [LARGE SCALE GENOMIC DNA]</scope>
    <source>
        <strain evidence="5 6">DSM 11827</strain>
    </source>
</reference>
<evidence type="ECO:0000256" key="2">
    <source>
        <dbReference type="ARBA" id="ARBA00022980"/>
    </source>
</evidence>
<dbReference type="OrthoDB" id="4726at2759"/>
<dbReference type="InterPro" id="IPR038657">
    <property type="entry name" value="Ribosomal_bL19_sf"/>
</dbReference>
<dbReference type="InterPro" id="IPR008991">
    <property type="entry name" value="Translation_prot_SH3-like_sf"/>
</dbReference>
<dbReference type="InParanoid" id="G4T9G6"/>
<dbReference type="STRING" id="1109443.G4T9G6"/>
<sequence>MRPVRRLGHRAFSTSCKRKIGPTITSNAPSTSNTTAPTSTESFRPYPFSTKVQALPLPAELIPNDNRFLTPQRLEHPFTSPSTTKLRRGVGLMPYLARTLPNPAAHELLSTWFARRGKGRITPGSVLTVTLSQPPYTFSGVLVAIERKGVDSNILLRNVVRKTGVEMRVPLASPTLLGIKIIQRAGRSTMEFASPRQKFNANAKGDNKQQQQTQAPVRMRATSTELFSKDWKPGTPGPVPTLRVARKVGIIPNPSKGVKQDVKPVPVNDKDALIGKKMVRSKLYFLRDYPSKMSAISAGITKRD</sequence>
<evidence type="ECO:0008006" key="7">
    <source>
        <dbReference type="Google" id="ProtNLM"/>
    </source>
</evidence>
<dbReference type="InterPro" id="IPR001857">
    <property type="entry name" value="Ribosomal_bL19"/>
</dbReference>
<gene>
    <name evidence="5" type="ORF">PIIN_01827</name>
</gene>
<keyword evidence="3" id="KW-0687">Ribonucleoprotein</keyword>
<evidence type="ECO:0000256" key="4">
    <source>
        <dbReference type="SAM" id="MobiDB-lite"/>
    </source>
</evidence>
<dbReference type="Proteomes" id="UP000007148">
    <property type="component" value="Unassembled WGS sequence"/>
</dbReference>
<feature type="region of interest" description="Disordered" evidence="4">
    <location>
        <begin position="18"/>
        <end position="45"/>
    </location>
</feature>
<dbReference type="SUPFAM" id="SSF50104">
    <property type="entry name" value="Translation proteins SH3-like domain"/>
    <property type="match status" value="1"/>
</dbReference>
<dbReference type="Pfam" id="PF01245">
    <property type="entry name" value="Ribosomal_L19"/>
    <property type="match status" value="1"/>
</dbReference>
<evidence type="ECO:0000313" key="5">
    <source>
        <dbReference type="EMBL" id="CCA67959.1"/>
    </source>
</evidence>
<dbReference type="PANTHER" id="PTHR15680">
    <property type="entry name" value="RIBOSOMAL PROTEIN L19"/>
    <property type="match status" value="1"/>
</dbReference>
<dbReference type="GO" id="GO:0005762">
    <property type="term" value="C:mitochondrial large ribosomal subunit"/>
    <property type="evidence" value="ECO:0007669"/>
    <property type="project" value="TreeGrafter"/>
</dbReference>
<comment type="similarity">
    <text evidence="1">Belongs to the bacterial ribosomal protein bL19 family.</text>
</comment>
<name>G4T9G6_SERID</name>
<evidence type="ECO:0000256" key="3">
    <source>
        <dbReference type="ARBA" id="ARBA00023274"/>
    </source>
</evidence>
<dbReference type="HOGENOM" id="CLU_915614_0_0_1"/>
<accession>G4T9G6</accession>
<dbReference type="eggNOG" id="KOG1698">
    <property type="taxonomic scope" value="Eukaryota"/>
</dbReference>
<dbReference type="AlphaFoldDB" id="G4T9G6"/>
<feature type="compositionally biased region" description="Low complexity" evidence="4">
    <location>
        <begin position="25"/>
        <end position="40"/>
    </location>
</feature>
<keyword evidence="2" id="KW-0689">Ribosomal protein</keyword>
<proteinExistence type="inferred from homology"/>
<evidence type="ECO:0000256" key="1">
    <source>
        <dbReference type="ARBA" id="ARBA00005781"/>
    </source>
</evidence>
<organism evidence="5 6">
    <name type="scientific">Serendipita indica (strain DSM 11827)</name>
    <name type="common">Root endophyte fungus</name>
    <name type="synonym">Piriformospora indica</name>
    <dbReference type="NCBI Taxonomy" id="1109443"/>
    <lineage>
        <taxon>Eukaryota</taxon>
        <taxon>Fungi</taxon>
        <taxon>Dikarya</taxon>
        <taxon>Basidiomycota</taxon>
        <taxon>Agaricomycotina</taxon>
        <taxon>Agaricomycetes</taxon>
        <taxon>Sebacinales</taxon>
        <taxon>Serendipitaceae</taxon>
        <taxon>Serendipita</taxon>
    </lineage>
</organism>
<keyword evidence="6" id="KW-1185">Reference proteome</keyword>
<comment type="caution">
    <text evidence="5">The sequence shown here is derived from an EMBL/GenBank/DDBJ whole genome shotgun (WGS) entry which is preliminary data.</text>
</comment>
<dbReference type="EMBL" id="CAFZ01000023">
    <property type="protein sequence ID" value="CCA67959.1"/>
    <property type="molecule type" value="Genomic_DNA"/>
</dbReference>
<dbReference type="Gene3D" id="2.30.30.790">
    <property type="match status" value="1"/>
</dbReference>